<dbReference type="GO" id="GO:0005886">
    <property type="term" value="C:plasma membrane"/>
    <property type="evidence" value="ECO:0007669"/>
    <property type="project" value="UniProtKB-SubCell"/>
</dbReference>
<evidence type="ECO:0000313" key="8">
    <source>
        <dbReference type="EMBL" id="RRJ84987.1"/>
    </source>
</evidence>
<dbReference type="GO" id="GO:0044781">
    <property type="term" value="P:bacterial-type flagellum organization"/>
    <property type="evidence" value="ECO:0007669"/>
    <property type="project" value="UniProtKB-UniRule"/>
</dbReference>
<accession>A0A3P3VRQ8</accession>
<keyword evidence="8" id="KW-0966">Cell projection</keyword>
<dbReference type="AlphaFoldDB" id="A0A3P3VRQ8"/>
<evidence type="ECO:0000256" key="6">
    <source>
        <dbReference type="ARBA" id="ARBA00037937"/>
    </source>
</evidence>
<evidence type="ECO:0000256" key="1">
    <source>
        <dbReference type="ARBA" id="ARBA00022475"/>
    </source>
</evidence>
<evidence type="ECO:0000256" key="3">
    <source>
        <dbReference type="ARBA" id="ARBA00022989"/>
    </source>
</evidence>
<dbReference type="GO" id="GO:0009425">
    <property type="term" value="C:bacterial-type flagellum basal body"/>
    <property type="evidence" value="ECO:0007669"/>
    <property type="project" value="UniProtKB-SubCell"/>
</dbReference>
<evidence type="ECO:0000256" key="7">
    <source>
        <dbReference type="RuleBase" id="RU362064"/>
    </source>
</evidence>
<comment type="subcellular location">
    <subcellularLocation>
        <location evidence="7">Cell membrane</location>
    </subcellularLocation>
    <subcellularLocation>
        <location evidence="7">Bacterial flagellum basal body</location>
    </subcellularLocation>
</comment>
<organism evidence="8 9">
    <name type="scientific">Aestuariirhabdus litorea</name>
    <dbReference type="NCBI Taxonomy" id="2528527"/>
    <lineage>
        <taxon>Bacteria</taxon>
        <taxon>Pseudomonadati</taxon>
        <taxon>Pseudomonadota</taxon>
        <taxon>Gammaproteobacteria</taxon>
        <taxon>Oceanospirillales</taxon>
        <taxon>Aestuariirhabdaceae</taxon>
        <taxon>Aestuariirhabdus</taxon>
    </lineage>
</organism>
<dbReference type="NCBIfam" id="TIGR03500">
    <property type="entry name" value="FliO_TIGR"/>
    <property type="match status" value="1"/>
</dbReference>
<keyword evidence="3 7" id="KW-1133">Transmembrane helix</keyword>
<reference evidence="8 9" key="2">
    <citation type="submission" date="2018-12" db="EMBL/GenBank/DDBJ databases">
        <title>Simiduia agarivorans gen. nov., sp. nov., a marine, agarolytic bacterium isolated from shallow coastal water from Keelung, Taiwan.</title>
        <authorList>
            <person name="Shieh W.Y."/>
        </authorList>
    </citation>
    <scope>NUCLEOTIDE SEQUENCE [LARGE SCALE GENOMIC DNA]</scope>
    <source>
        <strain evidence="8 9">GTF-13</strain>
    </source>
</reference>
<dbReference type="InterPro" id="IPR052205">
    <property type="entry name" value="FliO/MopB"/>
</dbReference>
<feature type="transmembrane region" description="Helical" evidence="7">
    <location>
        <begin position="35"/>
        <end position="58"/>
    </location>
</feature>
<keyword evidence="2 7" id="KW-0812">Transmembrane</keyword>
<comment type="similarity">
    <text evidence="6 7">Belongs to the FliO/MopB family.</text>
</comment>
<dbReference type="InterPro" id="IPR022781">
    <property type="entry name" value="Flagellar_biosynth_FliO"/>
</dbReference>
<protein>
    <recommendedName>
        <fullName evidence="7">Flagellar protein</fullName>
    </recommendedName>
</protein>
<dbReference type="PANTHER" id="PTHR38766:SF1">
    <property type="entry name" value="FLAGELLAR PROTEIN FLIO"/>
    <property type="match status" value="1"/>
</dbReference>
<keyword evidence="8" id="KW-0282">Flagellum</keyword>
<dbReference type="RefSeq" id="WP_125015904.1">
    <property type="nucleotide sequence ID" value="NZ_QWEZ01000001.1"/>
</dbReference>
<dbReference type="PANTHER" id="PTHR38766">
    <property type="entry name" value="FLAGELLAR PROTEIN FLIO"/>
    <property type="match status" value="1"/>
</dbReference>
<dbReference type="EMBL" id="QWEZ01000001">
    <property type="protein sequence ID" value="RRJ84987.1"/>
    <property type="molecule type" value="Genomic_DNA"/>
</dbReference>
<comment type="caution">
    <text evidence="8">The sequence shown here is derived from an EMBL/GenBank/DDBJ whole genome shotgun (WGS) entry which is preliminary data.</text>
</comment>
<name>A0A3P3VRQ8_9GAMM</name>
<evidence type="ECO:0000256" key="5">
    <source>
        <dbReference type="ARBA" id="ARBA00023143"/>
    </source>
</evidence>
<evidence type="ECO:0000256" key="4">
    <source>
        <dbReference type="ARBA" id="ARBA00023136"/>
    </source>
</evidence>
<keyword evidence="4 7" id="KW-0472">Membrane</keyword>
<evidence type="ECO:0000256" key="2">
    <source>
        <dbReference type="ARBA" id="ARBA00022692"/>
    </source>
</evidence>
<keyword evidence="1 7" id="KW-1003">Cell membrane</keyword>
<keyword evidence="5 7" id="KW-0975">Bacterial flagellum</keyword>
<gene>
    <name evidence="8" type="primary">fliO</name>
    <name evidence="8" type="ORF">D0544_07870</name>
</gene>
<dbReference type="Proteomes" id="UP000280792">
    <property type="component" value="Unassembled WGS sequence"/>
</dbReference>
<proteinExistence type="inferred from homology"/>
<evidence type="ECO:0000313" key="9">
    <source>
        <dbReference type="Proteomes" id="UP000280792"/>
    </source>
</evidence>
<reference evidence="8 9" key="1">
    <citation type="submission" date="2018-08" db="EMBL/GenBank/DDBJ databases">
        <authorList>
            <person name="Khan S.A."/>
        </authorList>
    </citation>
    <scope>NUCLEOTIDE SEQUENCE [LARGE SCALE GENOMIC DNA]</scope>
    <source>
        <strain evidence="8 9">GTF-13</strain>
    </source>
</reference>
<dbReference type="Pfam" id="PF04347">
    <property type="entry name" value="FliO"/>
    <property type="match status" value="1"/>
</dbReference>
<keyword evidence="9" id="KW-1185">Reference proteome</keyword>
<keyword evidence="8" id="KW-0969">Cilium</keyword>
<sequence length="140" mass="14618">MIKVVGLVIGTALAGSALGVEEVKRAAPPEVMSAASLMQVAGGLLLVVGLIFLISWLLRRVNGINAGHGGKMKVLAGIALGPRDRLVLVQVGDKQILLGASPGRINCLHVFDDPVIEPGEPATGEFARKLQEMVHRGNLS</sequence>